<evidence type="ECO:0000259" key="3">
    <source>
        <dbReference type="SMART" id="SM01217"/>
    </source>
</evidence>
<dbReference type="EMBL" id="DTCA01000123">
    <property type="protein sequence ID" value="HGM07581.1"/>
    <property type="molecule type" value="Genomic_DNA"/>
</dbReference>
<dbReference type="Gene3D" id="3.20.20.300">
    <property type="entry name" value="Glycoside hydrolase, family 3, N-terminal domain"/>
    <property type="match status" value="1"/>
</dbReference>
<dbReference type="InterPro" id="IPR013783">
    <property type="entry name" value="Ig-like_fold"/>
</dbReference>
<feature type="domain" description="Fibronectin type III-like" evidence="3">
    <location>
        <begin position="635"/>
        <end position="704"/>
    </location>
</feature>
<dbReference type="PRINTS" id="PR00133">
    <property type="entry name" value="GLHYDRLASE3"/>
</dbReference>
<dbReference type="InterPro" id="IPR019800">
    <property type="entry name" value="Glyco_hydro_3_AS"/>
</dbReference>
<dbReference type="InterPro" id="IPR036881">
    <property type="entry name" value="Glyco_hydro_3_C_sf"/>
</dbReference>
<evidence type="ECO:0000256" key="1">
    <source>
        <dbReference type="ARBA" id="ARBA00005336"/>
    </source>
</evidence>
<dbReference type="Gene3D" id="2.60.40.10">
    <property type="entry name" value="Immunoglobulins"/>
    <property type="match status" value="1"/>
</dbReference>
<dbReference type="FunFam" id="2.60.40.10:FF:000495">
    <property type="entry name" value="Periplasmic beta-glucosidase"/>
    <property type="match status" value="1"/>
</dbReference>
<reference evidence="4" key="1">
    <citation type="journal article" date="2020" name="mSystems">
        <title>Genome- and Community-Level Interaction Insights into Carbon Utilization and Element Cycling Functions of Hydrothermarchaeota in Hydrothermal Sediment.</title>
        <authorList>
            <person name="Zhou Z."/>
            <person name="Liu Y."/>
            <person name="Xu W."/>
            <person name="Pan J."/>
            <person name="Luo Z.H."/>
            <person name="Li M."/>
        </authorList>
    </citation>
    <scope>NUCLEOTIDE SEQUENCE [LARGE SCALE GENOMIC DNA]</scope>
    <source>
        <strain evidence="4">SpSt-658</strain>
    </source>
</reference>
<evidence type="ECO:0000256" key="2">
    <source>
        <dbReference type="ARBA" id="ARBA00022801"/>
    </source>
</evidence>
<accession>A0A7C4D122</accession>
<evidence type="ECO:0000313" key="4">
    <source>
        <dbReference type="EMBL" id="HGM07581.1"/>
    </source>
</evidence>
<organism evidence="4">
    <name type="scientific">Ignisphaera aggregans</name>
    <dbReference type="NCBI Taxonomy" id="334771"/>
    <lineage>
        <taxon>Archaea</taxon>
        <taxon>Thermoproteota</taxon>
        <taxon>Thermoprotei</taxon>
        <taxon>Desulfurococcales</taxon>
        <taxon>Desulfurococcaceae</taxon>
        <taxon>Ignisphaera</taxon>
    </lineage>
</organism>
<dbReference type="SUPFAM" id="SSF52279">
    <property type="entry name" value="Beta-D-glucan exohydrolase, C-terminal domain"/>
    <property type="match status" value="1"/>
</dbReference>
<dbReference type="Pfam" id="PF14310">
    <property type="entry name" value="Fn3-like"/>
    <property type="match status" value="1"/>
</dbReference>
<proteinExistence type="inferred from homology"/>
<comment type="similarity">
    <text evidence="1">Belongs to the glycosyl hydrolase 3 family.</text>
</comment>
<dbReference type="Pfam" id="PF01915">
    <property type="entry name" value="Glyco_hydro_3_C"/>
    <property type="match status" value="1"/>
</dbReference>
<sequence>MSIEEKIAQLTSIFVDDLIENGDFSEAKAEQLIKHGIGQISRVAGSKLGFRPREVAKIVNKIQKFLIEKTRLGIPAIVHEECLSGLMGPSVVMFPIPLALASTWDPDLVKNVAEKIREQALLVGVKHCLSPVLDLCRDPRWGRCEETFGEDHNLVAAMGIAYVRGLQGNGDRVYVVATAKHFAAHGVPEGGRNIASVNIGVREFRNIHLYPFEAVVKLAKLKSIMPAYHEIDGIPCHANDELLTKVLRYEWRFDGIVVSDYWGVRMLNTVHRVAKSCKEAAILALSAGVDIELPHNDCFKELVEAVKKREIPEELLDRSVERVLYVKYLLGLFDNPYVDEARVPETIDGHSYRELAREVARKSIVLLKNDGVLPLPKSNIKIAVIGPLADNPFAMLGDYHYASHIGLVQPDIHIVSVLEGIRNKVDPSSVVYAKGCEIQTSDLNMLNEAIAIASKADVVVVVVGDISCIFDKNRCTSGEGIDRTDLSLTKPQEELVKSISNLGKPVVLVVIAGRPMSLENVQKDVKAILWCWKLGAEGGNAIADILFGDYSPSGRLPVSLPRSSGQLPVYYSRRPSSFGEYIEMPSKPLYPFGYGLSYTEFRYTNINVEPLEVPIAGEIKISVEVENIGRYEADEVIQIYIARTYNSVALPVKELKAFKRVTLKPGERRKVMFKIPTQLLAFYNRDTKLVIEPGKYKVLVGRNSEESIFETTIKIVGETIELKERNIFTAEAYIE</sequence>
<dbReference type="InterPro" id="IPR017853">
    <property type="entry name" value="GH"/>
</dbReference>
<dbReference type="InterPro" id="IPR002772">
    <property type="entry name" value="Glyco_hydro_3_C"/>
</dbReference>
<dbReference type="InterPro" id="IPR036962">
    <property type="entry name" value="Glyco_hydro_3_N_sf"/>
</dbReference>
<dbReference type="SUPFAM" id="SSF51445">
    <property type="entry name" value="(Trans)glycosidases"/>
    <property type="match status" value="1"/>
</dbReference>
<dbReference type="Pfam" id="PF00933">
    <property type="entry name" value="Glyco_hydro_3"/>
    <property type="match status" value="1"/>
</dbReference>
<dbReference type="PROSITE" id="PS00775">
    <property type="entry name" value="GLYCOSYL_HYDROL_F3"/>
    <property type="match status" value="1"/>
</dbReference>
<dbReference type="InterPro" id="IPR051915">
    <property type="entry name" value="Cellulose_Degrad_GH3"/>
</dbReference>
<name>A0A7C4D122_9CREN</name>
<gene>
    <name evidence="4" type="ORF">ENU31_04140</name>
</gene>
<dbReference type="InterPro" id="IPR001764">
    <property type="entry name" value="Glyco_hydro_3_N"/>
</dbReference>
<dbReference type="PANTHER" id="PTHR30620:SF123">
    <property type="entry name" value="BETA-XYLOSIDASE"/>
    <property type="match status" value="1"/>
</dbReference>
<keyword evidence="2" id="KW-0378">Hydrolase</keyword>
<dbReference type="InterPro" id="IPR026891">
    <property type="entry name" value="Fn3-like"/>
</dbReference>
<comment type="caution">
    <text evidence="4">The sequence shown here is derived from an EMBL/GenBank/DDBJ whole genome shotgun (WGS) entry which is preliminary data.</text>
</comment>
<dbReference type="Gene3D" id="3.40.50.1700">
    <property type="entry name" value="Glycoside hydrolase family 3 C-terminal domain"/>
    <property type="match status" value="1"/>
</dbReference>
<dbReference type="FunFam" id="3.40.50.1700:FF:000009">
    <property type="entry name" value="Periplasmic beta-glucosidase"/>
    <property type="match status" value="1"/>
</dbReference>
<dbReference type="GO" id="GO:0008422">
    <property type="term" value="F:beta-glucosidase activity"/>
    <property type="evidence" value="ECO:0007669"/>
    <property type="project" value="TreeGrafter"/>
</dbReference>
<dbReference type="PANTHER" id="PTHR30620">
    <property type="entry name" value="PERIPLASMIC BETA-GLUCOSIDASE-RELATED"/>
    <property type="match status" value="1"/>
</dbReference>
<protein>
    <submittedName>
        <fullName evidence="4">Beta-glucosidase</fullName>
    </submittedName>
</protein>
<dbReference type="GO" id="GO:0009251">
    <property type="term" value="P:glucan catabolic process"/>
    <property type="evidence" value="ECO:0007669"/>
    <property type="project" value="TreeGrafter"/>
</dbReference>
<dbReference type="AlphaFoldDB" id="A0A7C4D122"/>
<dbReference type="SMART" id="SM01217">
    <property type="entry name" value="Fn3_like"/>
    <property type="match status" value="1"/>
</dbReference>